<dbReference type="Pfam" id="PF00664">
    <property type="entry name" value="ABC_membrane"/>
    <property type="match status" value="1"/>
</dbReference>
<gene>
    <name evidence="10" type="ordered locus">Hipma_1299</name>
</gene>
<dbReference type="SMART" id="SM00382">
    <property type="entry name" value="AAA"/>
    <property type="match status" value="1"/>
</dbReference>
<feature type="transmembrane region" description="Helical" evidence="7">
    <location>
        <begin position="247"/>
        <end position="268"/>
    </location>
</feature>
<dbReference type="PANTHER" id="PTHR43394:SF1">
    <property type="entry name" value="ATP-BINDING CASSETTE SUB-FAMILY B MEMBER 10, MITOCHONDRIAL"/>
    <property type="match status" value="1"/>
</dbReference>
<keyword evidence="10" id="KW-0378">Hydrolase</keyword>
<feature type="domain" description="ABC transporter" evidence="8">
    <location>
        <begin position="335"/>
        <end position="570"/>
    </location>
</feature>
<dbReference type="InterPro" id="IPR027417">
    <property type="entry name" value="P-loop_NTPase"/>
</dbReference>
<dbReference type="CDD" id="cd18552">
    <property type="entry name" value="ABC_6TM_MsbA_like"/>
    <property type="match status" value="1"/>
</dbReference>
<evidence type="ECO:0000256" key="1">
    <source>
        <dbReference type="ARBA" id="ARBA00004651"/>
    </source>
</evidence>
<feature type="transmembrane region" description="Helical" evidence="7">
    <location>
        <begin position="274"/>
        <end position="291"/>
    </location>
</feature>
<dbReference type="SUPFAM" id="SSF52540">
    <property type="entry name" value="P-loop containing nucleoside triphosphate hydrolases"/>
    <property type="match status" value="1"/>
</dbReference>
<dbReference type="GO" id="GO:0015421">
    <property type="term" value="F:ABC-type oligopeptide transporter activity"/>
    <property type="evidence" value="ECO:0007669"/>
    <property type="project" value="TreeGrafter"/>
</dbReference>
<dbReference type="Proteomes" id="UP000008139">
    <property type="component" value="Chromosome"/>
</dbReference>
<evidence type="ECO:0000256" key="5">
    <source>
        <dbReference type="ARBA" id="ARBA00022989"/>
    </source>
</evidence>
<dbReference type="eggNOG" id="COG1132">
    <property type="taxonomic scope" value="Bacteria"/>
</dbReference>
<comment type="subcellular location">
    <subcellularLocation>
        <location evidence="1">Cell membrane</location>
        <topology evidence="1">Multi-pass membrane protein</topology>
    </subcellularLocation>
</comment>
<feature type="domain" description="ABC transmembrane type-1" evidence="9">
    <location>
        <begin position="21"/>
        <end position="303"/>
    </location>
</feature>
<evidence type="ECO:0000313" key="11">
    <source>
        <dbReference type="Proteomes" id="UP000008139"/>
    </source>
</evidence>
<feature type="transmembrane region" description="Helical" evidence="7">
    <location>
        <begin position="139"/>
        <end position="155"/>
    </location>
</feature>
<evidence type="ECO:0000256" key="6">
    <source>
        <dbReference type="ARBA" id="ARBA00023136"/>
    </source>
</evidence>
<dbReference type="InParanoid" id="F2LXE3"/>
<organism evidence="10 11">
    <name type="scientific">Hippea maritima (strain ATCC 700847 / DSM 10411 / MH2)</name>
    <dbReference type="NCBI Taxonomy" id="760142"/>
    <lineage>
        <taxon>Bacteria</taxon>
        <taxon>Pseudomonadati</taxon>
        <taxon>Campylobacterota</taxon>
        <taxon>Desulfurellia</taxon>
        <taxon>Desulfurellales</taxon>
        <taxon>Hippeaceae</taxon>
        <taxon>Hippea</taxon>
    </lineage>
</organism>
<reference evidence="10 11" key="1">
    <citation type="journal article" date="2011" name="Stand. Genomic Sci.">
        <title>Complete genome sequence of the thermophilic sulfur-reducer Hippea maritima type strain (MH(2)).</title>
        <authorList>
            <person name="Huntemann M."/>
            <person name="Lu M."/>
            <person name="Nolan M."/>
            <person name="Lapidus A."/>
            <person name="Lucas S."/>
            <person name="Hammon N."/>
            <person name="Deshpande S."/>
            <person name="Cheng J.F."/>
            <person name="Tapia R."/>
            <person name="Han C."/>
            <person name="Goodwin L."/>
            <person name="Pitluck S."/>
            <person name="Liolios K."/>
            <person name="Pagani I."/>
            <person name="Ivanova N."/>
            <person name="Ovchinikova G."/>
            <person name="Pati A."/>
            <person name="Chen A."/>
            <person name="Palaniappan K."/>
            <person name="Land M."/>
            <person name="Hauser L."/>
            <person name="Jeffries C.D."/>
            <person name="Detter J.C."/>
            <person name="Brambilla E.M."/>
            <person name="Rohde M."/>
            <person name="Spring S."/>
            <person name="Goker M."/>
            <person name="Woyke T."/>
            <person name="Bristow J."/>
            <person name="Eisen J.A."/>
            <person name="Markowitz V."/>
            <person name="Hugenholtz P."/>
            <person name="Kyrpides N.C."/>
            <person name="Klenk H.P."/>
            <person name="Mavromatis K."/>
        </authorList>
    </citation>
    <scope>NUCLEOTIDE SEQUENCE [LARGE SCALE GENOMIC DNA]</scope>
    <source>
        <strain evidence="11">ATCC 700847 / DSM 10411 / MH2</strain>
    </source>
</reference>
<dbReference type="Pfam" id="PF00005">
    <property type="entry name" value="ABC_tran"/>
    <property type="match status" value="1"/>
</dbReference>
<dbReference type="STRING" id="760142.Hipma_1299"/>
<name>F2LXE3_HIPMA</name>
<dbReference type="GO" id="GO:0005886">
    <property type="term" value="C:plasma membrane"/>
    <property type="evidence" value="ECO:0007669"/>
    <property type="project" value="UniProtKB-SubCell"/>
</dbReference>
<evidence type="ECO:0000256" key="2">
    <source>
        <dbReference type="ARBA" id="ARBA00022692"/>
    </source>
</evidence>
<reference evidence="11" key="2">
    <citation type="submission" date="2011-03" db="EMBL/GenBank/DDBJ databases">
        <title>The complete genome of Hippea maritima DSM 10411.</title>
        <authorList>
            <consortium name="US DOE Joint Genome Institute (JGI-PGF)"/>
            <person name="Lucas S."/>
            <person name="Copeland A."/>
            <person name="Lapidus A."/>
            <person name="Bruce D."/>
            <person name="Goodwin L."/>
            <person name="Pitluck S."/>
            <person name="Peters L."/>
            <person name="Kyrpides N."/>
            <person name="Mavromatis K."/>
            <person name="Pagani I."/>
            <person name="Ivanova N."/>
            <person name="Mikhailova N."/>
            <person name="Lu M."/>
            <person name="Detter J.C."/>
            <person name="Tapia R."/>
            <person name="Han C."/>
            <person name="Land M."/>
            <person name="Hauser L."/>
            <person name="Markowitz V."/>
            <person name="Cheng J.-F."/>
            <person name="Hugenholtz P."/>
            <person name="Woyke T."/>
            <person name="Wu D."/>
            <person name="Spring S."/>
            <person name="Schroeder M."/>
            <person name="Brambilla E."/>
            <person name="Klenk H.-P."/>
            <person name="Eisen J.A."/>
        </authorList>
    </citation>
    <scope>NUCLEOTIDE SEQUENCE [LARGE SCALE GENOMIC DNA]</scope>
    <source>
        <strain evidence="11">ATCC 700847 / DSM 10411 / MH2</strain>
    </source>
</reference>
<evidence type="ECO:0000256" key="4">
    <source>
        <dbReference type="ARBA" id="ARBA00022840"/>
    </source>
</evidence>
<keyword evidence="11" id="KW-1185">Reference proteome</keyword>
<dbReference type="PROSITE" id="PS50893">
    <property type="entry name" value="ABC_TRANSPORTER_2"/>
    <property type="match status" value="1"/>
</dbReference>
<dbReference type="InterPro" id="IPR003593">
    <property type="entry name" value="AAA+_ATPase"/>
</dbReference>
<dbReference type="SUPFAM" id="SSF90123">
    <property type="entry name" value="ABC transporter transmembrane region"/>
    <property type="match status" value="1"/>
</dbReference>
<dbReference type="PROSITE" id="PS00211">
    <property type="entry name" value="ABC_TRANSPORTER_1"/>
    <property type="match status" value="1"/>
</dbReference>
<accession>F2LXE3</accession>
<dbReference type="AlphaFoldDB" id="F2LXE3"/>
<dbReference type="PROSITE" id="PS50929">
    <property type="entry name" value="ABC_TM1F"/>
    <property type="match status" value="1"/>
</dbReference>
<keyword evidence="4" id="KW-0067">ATP-binding</keyword>
<sequence>MDKKTFKRLLQYLKPYWKRLIFAFICMIGVGGLSGLAAYLIKPALDGVFISKNKQMLMLLPIAIMLTYFFKGMFTYLQGYQTHYIAEKVLFNIRNQLFEHIVYLPTNFFDKYHTGEIMSRILNDTEQVQNSIANVIPNTIREIFTIVGLVVVLYVNNYKLAFISTVVFPLAAYPVIHFGKKMKKIGKRRQLSIANITMIIQETLTNIRLIKAFATEKKEANEFLDESDRFLNIKLEAIRIDEATSPLMEFIGSVGIGVLIWVGGYIVFKDMLSVGGFFSFMAALFMLYKPFKTVAKANNEINTSIASVERIFEIIDTEKEKYSGSIRFEGVKDSIKFENVYFSYSGDDKYALKDINLTIPAKSVVALVGESGGGKSTILELIPRFYEPTRGRITIDGIDLRELDLVTLRRKIAIVSQRIMLFNRSVKENIAYGREDLTDEEIIKAAKDAYAHDFIMKLKDGYDTNLGEQGVILSGGERQRIAIARAIVKDPDILILDEATSALDLESEQIVQKALNNLMKNRTVIMAAHRISTAMIADKIVVMKSGKILAQGKHKELLEKCEYYRKLYNLQANGDADIV</sequence>
<dbReference type="FunCoup" id="F2LXE3">
    <property type="interactions" value="315"/>
</dbReference>
<dbReference type="InterPro" id="IPR011527">
    <property type="entry name" value="ABC1_TM_dom"/>
</dbReference>
<keyword evidence="5 7" id="KW-1133">Transmembrane helix</keyword>
<keyword evidence="3" id="KW-0547">Nucleotide-binding</keyword>
<evidence type="ECO:0000256" key="7">
    <source>
        <dbReference type="SAM" id="Phobius"/>
    </source>
</evidence>
<evidence type="ECO:0000256" key="3">
    <source>
        <dbReference type="ARBA" id="ARBA00022741"/>
    </source>
</evidence>
<dbReference type="PANTHER" id="PTHR43394">
    <property type="entry name" value="ATP-DEPENDENT PERMEASE MDL1, MITOCHONDRIAL"/>
    <property type="match status" value="1"/>
</dbReference>
<dbReference type="InterPro" id="IPR039421">
    <property type="entry name" value="Type_1_exporter"/>
</dbReference>
<dbReference type="InterPro" id="IPR003439">
    <property type="entry name" value="ABC_transporter-like_ATP-bd"/>
</dbReference>
<dbReference type="Gene3D" id="1.20.1560.10">
    <property type="entry name" value="ABC transporter type 1, transmembrane domain"/>
    <property type="match status" value="1"/>
</dbReference>
<evidence type="ECO:0000313" key="10">
    <source>
        <dbReference type="EMBL" id="AEA34257.1"/>
    </source>
</evidence>
<dbReference type="GO" id="GO:0005524">
    <property type="term" value="F:ATP binding"/>
    <property type="evidence" value="ECO:0007669"/>
    <property type="project" value="UniProtKB-KW"/>
</dbReference>
<proteinExistence type="predicted"/>
<feature type="transmembrane region" description="Helical" evidence="7">
    <location>
        <begin position="20"/>
        <end position="41"/>
    </location>
</feature>
<keyword evidence="2 7" id="KW-0812">Transmembrane</keyword>
<dbReference type="FunFam" id="3.40.50.300:FF:000218">
    <property type="entry name" value="Multidrug ABC transporter ATP-binding protein"/>
    <property type="match status" value="1"/>
</dbReference>
<keyword evidence="6 7" id="KW-0472">Membrane</keyword>
<dbReference type="InterPro" id="IPR017871">
    <property type="entry name" value="ABC_transporter-like_CS"/>
</dbReference>
<dbReference type="RefSeq" id="WP_013682289.1">
    <property type="nucleotide sequence ID" value="NC_015318.1"/>
</dbReference>
<dbReference type="EMBL" id="CP002606">
    <property type="protein sequence ID" value="AEA34257.1"/>
    <property type="molecule type" value="Genomic_DNA"/>
</dbReference>
<dbReference type="InterPro" id="IPR036640">
    <property type="entry name" value="ABC1_TM_sf"/>
</dbReference>
<dbReference type="Gene3D" id="3.40.50.300">
    <property type="entry name" value="P-loop containing nucleotide triphosphate hydrolases"/>
    <property type="match status" value="1"/>
</dbReference>
<feature type="transmembrane region" description="Helical" evidence="7">
    <location>
        <begin position="56"/>
        <end position="77"/>
    </location>
</feature>
<evidence type="ECO:0000259" key="9">
    <source>
        <dbReference type="PROSITE" id="PS50929"/>
    </source>
</evidence>
<dbReference type="OrthoDB" id="9772049at2"/>
<evidence type="ECO:0000259" key="8">
    <source>
        <dbReference type="PROSITE" id="PS50893"/>
    </source>
</evidence>
<protein>
    <submittedName>
        <fullName evidence="10">Xenobiotic-transporting ATPase</fullName>
        <ecNumber evidence="10">3.6.3.44</ecNumber>
    </submittedName>
</protein>
<feature type="transmembrane region" description="Helical" evidence="7">
    <location>
        <begin position="161"/>
        <end position="179"/>
    </location>
</feature>
<dbReference type="KEGG" id="hmr:Hipma_1299"/>
<dbReference type="EC" id="3.6.3.44" evidence="10"/>
<dbReference type="GO" id="GO:0016887">
    <property type="term" value="F:ATP hydrolysis activity"/>
    <property type="evidence" value="ECO:0007669"/>
    <property type="project" value="InterPro"/>
</dbReference>
<dbReference type="HOGENOM" id="CLU_000604_84_3_7"/>